<dbReference type="Proteomes" id="UP000215027">
    <property type="component" value="Chromosome I"/>
</dbReference>
<organism evidence="1 2">
    <name type="scientific">Candidatus Promineifilum breve</name>
    <dbReference type="NCBI Taxonomy" id="1806508"/>
    <lineage>
        <taxon>Bacteria</taxon>
        <taxon>Bacillati</taxon>
        <taxon>Chloroflexota</taxon>
        <taxon>Ardenticatenia</taxon>
        <taxon>Candidatus Promineifilales</taxon>
        <taxon>Candidatus Promineifilaceae</taxon>
        <taxon>Candidatus Promineifilum</taxon>
    </lineage>
</organism>
<gene>
    <name evidence="1" type="ORF">CFX0092_A1737</name>
</gene>
<evidence type="ECO:0000313" key="2">
    <source>
        <dbReference type="Proteomes" id="UP000215027"/>
    </source>
</evidence>
<reference evidence="1" key="1">
    <citation type="submission" date="2016-01" db="EMBL/GenBank/DDBJ databases">
        <authorList>
            <person name="Mcilroy J.S."/>
            <person name="Karst M S."/>
            <person name="Albertsen M."/>
        </authorList>
    </citation>
    <scope>NUCLEOTIDE SEQUENCE</scope>
    <source>
        <strain evidence="1">Cfx-K</strain>
    </source>
</reference>
<dbReference type="KEGG" id="pbf:CFX0092_A1737"/>
<sequence>MPIVRPDDIPLFTGPRADNTANPFLTTGDALIRSLNRARLMAVPGVGETDGVLGHTAFELLSAAAVANLIRDAAGALGLDPADPQLLRAFNRCFDDPRRQPAAAAVAGVVGRRLGALLLVLWRGDPANRAARPEWDDAHWAYWRGVRRVVIGGGLFAGQLGAAAVPVAAAFLRGAGCPITVERSPWGEALPLVGLARHTPPDTARMLLFDFGQTSVKRGLAIYRAGALVDISRRPSLPAPDRGTLDEPPAAIARRWAAMRDIVLADWPDRPNAGHSESIAIGLVLAAYMRDGHPLDADRSSYSRLGRLAPHLATFLRDDLAAAVGRFHALALLHDGLAAACAHAGQPATVVLTLGTAIGAGYPPEEEGLRAMAAELGWGNSSQLV</sequence>
<proteinExistence type="predicted"/>
<name>A0A160T4F7_9CHLR</name>
<keyword evidence="2" id="KW-1185">Reference proteome</keyword>
<dbReference type="AlphaFoldDB" id="A0A160T4F7"/>
<protein>
    <submittedName>
        <fullName evidence="1">Uncharacterized protein</fullName>
    </submittedName>
</protein>
<dbReference type="EMBL" id="LN890655">
    <property type="protein sequence ID" value="CUS03615.2"/>
    <property type="molecule type" value="Genomic_DNA"/>
</dbReference>
<evidence type="ECO:0000313" key="1">
    <source>
        <dbReference type="EMBL" id="CUS03615.2"/>
    </source>
</evidence>
<accession>A0A160T4F7</accession>